<gene>
    <name evidence="6" type="ORF">Glove_415g25</name>
</gene>
<dbReference type="OrthoDB" id="1919336at2759"/>
<dbReference type="GO" id="GO:0003677">
    <property type="term" value="F:DNA binding"/>
    <property type="evidence" value="ECO:0007669"/>
    <property type="project" value="UniProtKB-UniRule"/>
</dbReference>
<dbReference type="SMART" id="SM00454">
    <property type="entry name" value="SAM"/>
    <property type="match status" value="1"/>
</dbReference>
<evidence type="ECO:0000256" key="3">
    <source>
        <dbReference type="PROSITE-ProRule" id="PRU00267"/>
    </source>
</evidence>
<dbReference type="PANTHER" id="PTHR46040:SF3">
    <property type="entry name" value="HIGH MOBILITY GROUP PROTEIN 2"/>
    <property type="match status" value="1"/>
</dbReference>
<organism evidence="6 7">
    <name type="scientific">Diversispora epigaea</name>
    <dbReference type="NCBI Taxonomy" id="1348612"/>
    <lineage>
        <taxon>Eukaryota</taxon>
        <taxon>Fungi</taxon>
        <taxon>Fungi incertae sedis</taxon>
        <taxon>Mucoromycota</taxon>
        <taxon>Glomeromycotina</taxon>
        <taxon>Glomeromycetes</taxon>
        <taxon>Diversisporales</taxon>
        <taxon>Diversisporaceae</taxon>
        <taxon>Diversispora</taxon>
    </lineage>
</organism>
<feature type="compositionally biased region" description="Basic residues" evidence="4">
    <location>
        <begin position="146"/>
        <end position="155"/>
    </location>
</feature>
<dbReference type="Gene3D" id="1.10.150.50">
    <property type="entry name" value="Transcription Factor, Ets-1"/>
    <property type="match status" value="1"/>
</dbReference>
<dbReference type="Pfam" id="PF00505">
    <property type="entry name" value="HMG_box"/>
    <property type="match status" value="1"/>
</dbReference>
<feature type="region of interest" description="Disordered" evidence="4">
    <location>
        <begin position="248"/>
        <end position="391"/>
    </location>
</feature>
<evidence type="ECO:0000256" key="1">
    <source>
        <dbReference type="ARBA" id="ARBA00023125"/>
    </source>
</evidence>
<accession>A0A397H158</accession>
<dbReference type="InterPro" id="IPR009071">
    <property type="entry name" value="HMG_box_dom"/>
</dbReference>
<feature type="region of interest" description="Disordered" evidence="4">
    <location>
        <begin position="101"/>
        <end position="166"/>
    </location>
</feature>
<feature type="compositionally biased region" description="Polar residues" evidence="4">
    <location>
        <begin position="263"/>
        <end position="274"/>
    </location>
</feature>
<dbReference type="STRING" id="1348612.A0A397H158"/>
<keyword evidence="1 3" id="KW-0238">DNA-binding</keyword>
<feature type="compositionally biased region" description="Polar residues" evidence="4">
    <location>
        <begin position="124"/>
        <end position="145"/>
    </location>
</feature>
<feature type="compositionally biased region" description="Low complexity" evidence="4">
    <location>
        <begin position="290"/>
        <end position="306"/>
    </location>
</feature>
<evidence type="ECO:0000259" key="5">
    <source>
        <dbReference type="PROSITE" id="PS50118"/>
    </source>
</evidence>
<comment type="caution">
    <text evidence="6">The sequence shown here is derived from an EMBL/GenBank/DDBJ whole genome shotgun (WGS) entry which is preliminary data.</text>
</comment>
<dbReference type="Proteomes" id="UP000266861">
    <property type="component" value="Unassembled WGS sequence"/>
</dbReference>
<dbReference type="PROSITE" id="PS50118">
    <property type="entry name" value="HMG_BOX_2"/>
    <property type="match status" value="1"/>
</dbReference>
<feature type="compositionally biased region" description="Polar residues" evidence="4">
    <location>
        <begin position="373"/>
        <end position="391"/>
    </location>
</feature>
<dbReference type="Pfam" id="PF00536">
    <property type="entry name" value="SAM_1"/>
    <property type="match status" value="1"/>
</dbReference>
<dbReference type="Gene3D" id="1.10.30.10">
    <property type="entry name" value="High mobility group box domain"/>
    <property type="match status" value="1"/>
</dbReference>
<dbReference type="EMBL" id="PQFF01000368">
    <property type="protein sequence ID" value="RHZ55444.1"/>
    <property type="molecule type" value="Genomic_DNA"/>
</dbReference>
<keyword evidence="2 3" id="KW-0539">Nucleus</keyword>
<dbReference type="PANTHER" id="PTHR46040">
    <property type="entry name" value="HIGH MOBILITY GROUP PROTEIN 2"/>
    <property type="match status" value="1"/>
</dbReference>
<dbReference type="InterPro" id="IPR051965">
    <property type="entry name" value="ChromReg_NeuronalGeneExpr"/>
</dbReference>
<dbReference type="InterPro" id="IPR036910">
    <property type="entry name" value="HMG_box_dom_sf"/>
</dbReference>
<feature type="compositionally biased region" description="Low complexity" evidence="4">
    <location>
        <begin position="101"/>
        <end position="123"/>
    </location>
</feature>
<dbReference type="SMART" id="SM00398">
    <property type="entry name" value="HMG"/>
    <property type="match status" value="1"/>
</dbReference>
<dbReference type="GO" id="GO:0010468">
    <property type="term" value="P:regulation of gene expression"/>
    <property type="evidence" value="ECO:0007669"/>
    <property type="project" value="TreeGrafter"/>
</dbReference>
<evidence type="ECO:0000313" key="7">
    <source>
        <dbReference type="Proteomes" id="UP000266861"/>
    </source>
</evidence>
<sequence length="391" mass="44047">MANGSTFPQIRDFLNKCNLLEYYDKFIEEGFDQLQSLLDVTEADLIAMGAKRGHRRRLQREIATLKGIPPNVPFYIQHGHETLNSPIYTNNIMPSVSQDVSNTHYASSSSSSSSYSANVSASTEQQQNVISSNDSQNDSSLGTSNQKRKYKRHPKRDQNAPSKPHSAYVLFAQKVRSEYKVKEMNLTFPEMAKVVGDRWKKISTHEKEELEAQASAEKEKYLVSLSKYKTTEHWKKYQEYLKEFKEKYESSARDSKARKRQKIANSPDSDNAIQSESSSNRSSGGYHADSGSGEMSSGSSNYNNNEGRSHYHASRHSSTSSNYIPPYRHLNPPLPFFNASNNNNTKSTAPLHAEDERTIVDDSSSKREKKSACENSTNGGRESSIFSSESK</sequence>
<feature type="compositionally biased region" description="Basic and acidic residues" evidence="4">
    <location>
        <begin position="352"/>
        <end position="372"/>
    </location>
</feature>
<reference evidence="6 7" key="1">
    <citation type="submission" date="2018-08" db="EMBL/GenBank/DDBJ databases">
        <title>Genome and evolution of the arbuscular mycorrhizal fungus Diversispora epigaea (formerly Glomus versiforme) and its bacterial endosymbionts.</title>
        <authorList>
            <person name="Sun X."/>
            <person name="Fei Z."/>
            <person name="Harrison M."/>
        </authorList>
    </citation>
    <scope>NUCLEOTIDE SEQUENCE [LARGE SCALE GENOMIC DNA]</scope>
    <source>
        <strain evidence="6 7">IT104</strain>
    </source>
</reference>
<protein>
    <recommendedName>
        <fullName evidence="5">HMG box domain-containing protein</fullName>
    </recommendedName>
</protein>
<dbReference type="InterPro" id="IPR013761">
    <property type="entry name" value="SAM/pointed_sf"/>
</dbReference>
<feature type="DNA-binding region" description="HMG box" evidence="3">
    <location>
        <begin position="161"/>
        <end position="229"/>
    </location>
</feature>
<evidence type="ECO:0000313" key="6">
    <source>
        <dbReference type="EMBL" id="RHZ55444.1"/>
    </source>
</evidence>
<name>A0A397H158_9GLOM</name>
<dbReference type="SUPFAM" id="SSF47769">
    <property type="entry name" value="SAM/Pointed domain"/>
    <property type="match status" value="1"/>
</dbReference>
<evidence type="ECO:0000256" key="2">
    <source>
        <dbReference type="ARBA" id="ARBA00023242"/>
    </source>
</evidence>
<proteinExistence type="predicted"/>
<keyword evidence="7" id="KW-1185">Reference proteome</keyword>
<evidence type="ECO:0000256" key="4">
    <source>
        <dbReference type="SAM" id="MobiDB-lite"/>
    </source>
</evidence>
<feature type="domain" description="HMG box" evidence="5">
    <location>
        <begin position="161"/>
        <end position="229"/>
    </location>
</feature>
<feature type="compositionally biased region" description="Low complexity" evidence="4">
    <location>
        <begin position="336"/>
        <end position="350"/>
    </location>
</feature>
<dbReference type="GO" id="GO:0005634">
    <property type="term" value="C:nucleus"/>
    <property type="evidence" value="ECO:0007669"/>
    <property type="project" value="UniProtKB-UniRule"/>
</dbReference>
<dbReference type="SUPFAM" id="SSF47095">
    <property type="entry name" value="HMG-box"/>
    <property type="match status" value="1"/>
</dbReference>
<dbReference type="InterPro" id="IPR001660">
    <property type="entry name" value="SAM"/>
</dbReference>
<dbReference type="AlphaFoldDB" id="A0A397H158"/>